<evidence type="ECO:0000256" key="3">
    <source>
        <dbReference type="ARBA" id="ARBA00020150"/>
    </source>
</evidence>
<evidence type="ECO:0000256" key="2">
    <source>
        <dbReference type="ARBA" id="ARBA00006772"/>
    </source>
</evidence>
<dbReference type="GO" id="GO:0005886">
    <property type="term" value="C:plasma membrane"/>
    <property type="evidence" value="ECO:0007669"/>
    <property type="project" value="TreeGrafter"/>
</dbReference>
<name>A0A1M6L3Z4_9FIRM</name>
<feature type="transmembrane region" description="Helical" evidence="8">
    <location>
        <begin position="344"/>
        <end position="374"/>
    </location>
</feature>
<evidence type="ECO:0000313" key="9">
    <source>
        <dbReference type="EMBL" id="SHJ65928.1"/>
    </source>
</evidence>
<gene>
    <name evidence="9" type="ORF">SAMN02745691_02328</name>
</gene>
<dbReference type="EMBL" id="FQYT01000031">
    <property type="protein sequence ID" value="SHJ65928.1"/>
    <property type="molecule type" value="Genomic_DNA"/>
</dbReference>
<feature type="transmembrane region" description="Helical" evidence="8">
    <location>
        <begin position="34"/>
        <end position="64"/>
    </location>
</feature>
<feature type="transmembrane region" description="Helical" evidence="8">
    <location>
        <begin position="200"/>
        <end position="226"/>
    </location>
</feature>
<feature type="transmembrane region" description="Helical" evidence="8">
    <location>
        <begin position="115"/>
        <end position="133"/>
    </location>
</feature>
<dbReference type="GO" id="GO:0008514">
    <property type="term" value="F:organic anion transmembrane transporter activity"/>
    <property type="evidence" value="ECO:0007669"/>
    <property type="project" value="UniProtKB-ARBA"/>
</dbReference>
<dbReference type="GO" id="GO:1905039">
    <property type="term" value="P:carboxylic acid transmembrane transport"/>
    <property type="evidence" value="ECO:0007669"/>
    <property type="project" value="UniProtKB-ARBA"/>
</dbReference>
<feature type="transmembrane region" description="Helical" evidence="8">
    <location>
        <begin position="76"/>
        <end position="95"/>
    </location>
</feature>
<accession>A0A1M6L3Z4</accession>
<dbReference type="AlphaFoldDB" id="A0A1M6L3Z4"/>
<dbReference type="RefSeq" id="WP_073994569.1">
    <property type="nucleotide sequence ID" value="NZ_FQYT01000031.1"/>
</dbReference>
<evidence type="ECO:0000256" key="7">
    <source>
        <dbReference type="ARBA" id="ARBA00031174"/>
    </source>
</evidence>
<dbReference type="PANTHER" id="PTHR10283:SF82">
    <property type="entry name" value="SOLUTE CARRIER FAMILY 13 MEMBER 2"/>
    <property type="match status" value="1"/>
</dbReference>
<evidence type="ECO:0000256" key="5">
    <source>
        <dbReference type="ARBA" id="ARBA00022989"/>
    </source>
</evidence>
<dbReference type="OrthoDB" id="5460483at2"/>
<evidence type="ECO:0000256" key="4">
    <source>
        <dbReference type="ARBA" id="ARBA00022692"/>
    </source>
</evidence>
<sequence length="457" mass="49608">MKRIIGFLAGIAVFLILYFAPIEGLSHEGQTMLALLIMTVIFWATQIVQPGFSAGLFLMLLIVFKVAGPETIFAPWLGPVMWLIIGAYIIANAVASSGLGERIAYSFIIRFVNSYRSIIISIFVLNIILSLFIPHPFPKAFLILSVMKVVMDAAKMCTADRIKVGFTVFAAAPPTSMLFLTGDSSFAPLVSQFAGVEVSWLSWIGYMIVPALVLIILTCLLIFIMFKPKEEVNINKDEIRLKLAGMGKFTSKEIRTVIWLVIAIALWMTDSIHGINVGWITLIIAMGMSLPIIGEVIKPSAWSDVPVATLMFLSAALAISKVGAETGMTDWLFKTILPGSLPASPILIAALIAVIAVVLHLVLGSCIAVMGLVCPAMVGLATSMDISPLIPAFITYTAIYSHYIFPHHNLPILVGSGEDKGGYSAKETIRMGLPLTIVVFIVTCLVEVGWFKVIGLW</sequence>
<reference evidence="9 10" key="1">
    <citation type="submission" date="2016-11" db="EMBL/GenBank/DDBJ databases">
        <authorList>
            <person name="Jaros S."/>
            <person name="Januszkiewicz K."/>
            <person name="Wedrychowicz H."/>
        </authorList>
    </citation>
    <scope>NUCLEOTIDE SEQUENCE [LARGE SCALE GENOMIC DNA]</scope>
    <source>
        <strain evidence="9 10">DSM 15970</strain>
    </source>
</reference>
<keyword evidence="10" id="KW-1185">Reference proteome</keyword>
<evidence type="ECO:0000256" key="6">
    <source>
        <dbReference type="ARBA" id="ARBA00023136"/>
    </source>
</evidence>
<dbReference type="PANTHER" id="PTHR10283">
    <property type="entry name" value="SOLUTE CARRIER FAMILY 13 MEMBER"/>
    <property type="match status" value="1"/>
</dbReference>
<comment type="subcellular location">
    <subcellularLocation>
        <location evidence="1">Membrane</location>
        <topology evidence="1">Multi-pass membrane protein</topology>
    </subcellularLocation>
</comment>
<keyword evidence="6 8" id="KW-0472">Membrane</keyword>
<dbReference type="Pfam" id="PF00939">
    <property type="entry name" value="Na_sulph_symp"/>
    <property type="match status" value="1"/>
</dbReference>
<feature type="transmembrane region" description="Helical" evidence="8">
    <location>
        <begin position="305"/>
        <end position="324"/>
    </location>
</feature>
<keyword evidence="5 8" id="KW-1133">Transmembrane helix</keyword>
<dbReference type="Proteomes" id="UP000184342">
    <property type="component" value="Unassembled WGS sequence"/>
</dbReference>
<keyword evidence="4 8" id="KW-0812">Transmembrane</keyword>
<evidence type="ECO:0000256" key="1">
    <source>
        <dbReference type="ARBA" id="ARBA00004141"/>
    </source>
</evidence>
<evidence type="ECO:0000256" key="8">
    <source>
        <dbReference type="SAM" id="Phobius"/>
    </source>
</evidence>
<evidence type="ECO:0000313" key="10">
    <source>
        <dbReference type="Proteomes" id="UP000184342"/>
    </source>
</evidence>
<organism evidence="9 10">
    <name type="scientific">Parasporobacterium paucivorans DSM 15970</name>
    <dbReference type="NCBI Taxonomy" id="1122934"/>
    <lineage>
        <taxon>Bacteria</taxon>
        <taxon>Bacillati</taxon>
        <taxon>Bacillota</taxon>
        <taxon>Clostridia</taxon>
        <taxon>Lachnospirales</taxon>
        <taxon>Lachnospiraceae</taxon>
        <taxon>Parasporobacterium</taxon>
    </lineage>
</organism>
<dbReference type="STRING" id="1122934.SAMN02745691_02328"/>
<proteinExistence type="inferred from homology"/>
<dbReference type="InterPro" id="IPR001898">
    <property type="entry name" value="SLC13A/DASS"/>
</dbReference>
<feature type="transmembrane region" description="Helical" evidence="8">
    <location>
        <begin position="431"/>
        <end position="451"/>
    </location>
</feature>
<comment type="similarity">
    <text evidence="2">Belongs to the SLC13A/DASS transporter (TC 2.A.47) family. NADC subfamily.</text>
</comment>
<feature type="transmembrane region" description="Helical" evidence="8">
    <location>
        <begin position="386"/>
        <end position="405"/>
    </location>
</feature>
<feature type="transmembrane region" description="Helical" evidence="8">
    <location>
        <begin position="275"/>
        <end position="293"/>
    </location>
</feature>
<protein>
    <recommendedName>
        <fullName evidence="3">Sodium-dependent dicarboxylate transporter SdcS</fullName>
    </recommendedName>
    <alternativeName>
        <fullName evidence="7">Na(+)/dicarboxylate symporter</fullName>
    </alternativeName>
</protein>